<reference evidence="6 7" key="1">
    <citation type="submission" date="2015-09" db="EMBL/GenBank/DDBJ databases">
        <title>Genome announcement of multiple Pseudomonas syringae strains.</title>
        <authorList>
            <person name="Thakur S."/>
            <person name="Wang P.W."/>
            <person name="Gong Y."/>
            <person name="Weir B.S."/>
            <person name="Guttman D.S."/>
        </authorList>
    </citation>
    <scope>NUCLEOTIDE SEQUENCE [LARGE SCALE GENOMIC DNA]</scope>
    <source>
        <strain evidence="6 7">ICMP17524</strain>
    </source>
</reference>
<dbReference type="Gene3D" id="1.10.10.10">
    <property type="entry name" value="Winged helix-like DNA-binding domain superfamily/Winged helix DNA-binding domain"/>
    <property type="match status" value="1"/>
</dbReference>
<comment type="similarity">
    <text evidence="1">Belongs to the LysR transcriptional regulatory family.</text>
</comment>
<evidence type="ECO:0000313" key="7">
    <source>
        <dbReference type="Proteomes" id="UP000050356"/>
    </source>
</evidence>
<dbReference type="InterPro" id="IPR036390">
    <property type="entry name" value="WH_DNA-bd_sf"/>
</dbReference>
<dbReference type="Gene3D" id="3.40.190.290">
    <property type="match status" value="1"/>
</dbReference>
<dbReference type="Pfam" id="PF03466">
    <property type="entry name" value="LysR_substrate"/>
    <property type="match status" value="1"/>
</dbReference>
<dbReference type="GO" id="GO:0003700">
    <property type="term" value="F:DNA-binding transcription factor activity"/>
    <property type="evidence" value="ECO:0007669"/>
    <property type="project" value="InterPro"/>
</dbReference>
<dbReference type="PATRIC" id="fig|264451.4.peg.1912"/>
<organism evidence="6 7">
    <name type="scientific">Pseudomonas syringae pv. cerasicola</name>
    <dbReference type="NCBI Taxonomy" id="264451"/>
    <lineage>
        <taxon>Bacteria</taxon>
        <taxon>Pseudomonadati</taxon>
        <taxon>Pseudomonadota</taxon>
        <taxon>Gammaproteobacteria</taxon>
        <taxon>Pseudomonadales</taxon>
        <taxon>Pseudomonadaceae</taxon>
        <taxon>Pseudomonas</taxon>
        <taxon>Pseudomonas syringae</taxon>
    </lineage>
</organism>
<dbReference type="PROSITE" id="PS50931">
    <property type="entry name" value="HTH_LYSR"/>
    <property type="match status" value="1"/>
</dbReference>
<evidence type="ECO:0000256" key="3">
    <source>
        <dbReference type="ARBA" id="ARBA00023125"/>
    </source>
</evidence>
<dbReference type="AlphaFoldDB" id="A0A0P9QIT0"/>
<keyword evidence="2" id="KW-0805">Transcription regulation</keyword>
<feature type="domain" description="HTH lysR-type" evidence="5">
    <location>
        <begin position="26"/>
        <end position="77"/>
    </location>
</feature>
<evidence type="ECO:0000256" key="1">
    <source>
        <dbReference type="ARBA" id="ARBA00009437"/>
    </source>
</evidence>
<dbReference type="CDD" id="cd08422">
    <property type="entry name" value="PBP2_CrgA_like"/>
    <property type="match status" value="1"/>
</dbReference>
<dbReference type="GO" id="GO:0043565">
    <property type="term" value="F:sequence-specific DNA binding"/>
    <property type="evidence" value="ECO:0007669"/>
    <property type="project" value="TreeGrafter"/>
</dbReference>
<dbReference type="InterPro" id="IPR058163">
    <property type="entry name" value="LysR-type_TF_proteobact-type"/>
</dbReference>
<evidence type="ECO:0000256" key="4">
    <source>
        <dbReference type="ARBA" id="ARBA00023163"/>
    </source>
</evidence>
<dbReference type="InterPro" id="IPR005119">
    <property type="entry name" value="LysR_subst-bd"/>
</dbReference>
<keyword evidence="3" id="KW-0238">DNA-binding</keyword>
<dbReference type="SUPFAM" id="SSF53850">
    <property type="entry name" value="Periplasmic binding protein-like II"/>
    <property type="match status" value="1"/>
</dbReference>
<evidence type="ECO:0000259" key="5">
    <source>
        <dbReference type="PROSITE" id="PS50931"/>
    </source>
</evidence>
<sequence>MKQKPQYWQLLIAYIGRIVDRIIAARVFIAINERGSLIAAAEALDMSRAMVTRYLAQMESWAGARLLHRTTRKLGLTAPGQLTLLRCQQLVELADAVPLAADTQVDEPRGMLRIACSQSLAQAVLAPAVTAYLQRYPDTSADLLIGNEAVDLISERIDLAIRITNQLDPNVIARPLGHCDSVVCASPAYLAMHGTPSSPQELAAHNCLTYSYFGKSLWEFTRQQLPLSVPVGGNLSAADCKWQADRGAARPPAKGAGHPRDLHLAASPVGHLAHHAGFSD</sequence>
<gene>
    <name evidence="6" type="ORF">ALO50_01410</name>
</gene>
<dbReference type="PANTHER" id="PTHR30537:SF35">
    <property type="entry name" value="TRANSCRIPTIONAL REGULATORY PROTEIN"/>
    <property type="match status" value="1"/>
</dbReference>
<dbReference type="SUPFAM" id="SSF46785">
    <property type="entry name" value="Winged helix' DNA-binding domain"/>
    <property type="match status" value="1"/>
</dbReference>
<accession>A0A0P9QIT0</accession>
<dbReference type="PANTHER" id="PTHR30537">
    <property type="entry name" value="HTH-TYPE TRANSCRIPTIONAL REGULATOR"/>
    <property type="match status" value="1"/>
</dbReference>
<dbReference type="InterPro" id="IPR036388">
    <property type="entry name" value="WH-like_DNA-bd_sf"/>
</dbReference>
<protein>
    <submittedName>
        <fullName evidence="6">LysR family transcriptional regulator</fullName>
    </submittedName>
</protein>
<comment type="caution">
    <text evidence="6">The sequence shown here is derived from an EMBL/GenBank/DDBJ whole genome shotgun (WGS) entry which is preliminary data.</text>
</comment>
<evidence type="ECO:0000256" key="2">
    <source>
        <dbReference type="ARBA" id="ARBA00023015"/>
    </source>
</evidence>
<evidence type="ECO:0000313" key="6">
    <source>
        <dbReference type="EMBL" id="KPW97915.1"/>
    </source>
</evidence>
<proteinExistence type="inferred from homology"/>
<dbReference type="Proteomes" id="UP000050356">
    <property type="component" value="Unassembled WGS sequence"/>
</dbReference>
<keyword evidence="4" id="KW-0804">Transcription</keyword>
<dbReference type="InterPro" id="IPR000847">
    <property type="entry name" value="LysR_HTH_N"/>
</dbReference>
<dbReference type="EMBL" id="LJQA01000230">
    <property type="protein sequence ID" value="KPW97915.1"/>
    <property type="molecule type" value="Genomic_DNA"/>
</dbReference>
<dbReference type="Pfam" id="PF00126">
    <property type="entry name" value="HTH_1"/>
    <property type="match status" value="1"/>
</dbReference>
<dbReference type="GO" id="GO:0006351">
    <property type="term" value="P:DNA-templated transcription"/>
    <property type="evidence" value="ECO:0007669"/>
    <property type="project" value="TreeGrafter"/>
</dbReference>
<name>A0A0P9QIT0_PSESX</name>